<dbReference type="InterPro" id="IPR008318">
    <property type="entry name" value="UCP030820"/>
</dbReference>
<reference evidence="1 2" key="1">
    <citation type="submission" date="2018-07" db="EMBL/GenBank/DDBJ databases">
        <title>Marsedoiliclastica nanhaica gen. nov. sp. nov., a novel marine hydrocarbonoclastic bacterium isolated from an in-situ enriched hydrocarbon-degrading consortium in deep-sea sediment.</title>
        <authorList>
            <person name="Dong C."/>
            <person name="Ma T."/>
            <person name="Liu R."/>
            <person name="Shao Z."/>
        </authorList>
    </citation>
    <scope>NUCLEOTIDE SEQUENCE [LARGE SCALE GENOMIC DNA]</scope>
    <source>
        <strain evidence="2">soil36-7</strain>
    </source>
</reference>
<dbReference type="OrthoDB" id="9800421at2"/>
<dbReference type="Pfam" id="PF06073">
    <property type="entry name" value="DUF934"/>
    <property type="match status" value="1"/>
</dbReference>
<dbReference type="PIRSF" id="PIRSF030820">
    <property type="entry name" value="UCP030820"/>
    <property type="match status" value="1"/>
</dbReference>
<keyword evidence="2" id="KW-1185">Reference proteome</keyword>
<protein>
    <submittedName>
        <fullName evidence="1">DUF934 domain-containing protein</fullName>
    </submittedName>
</protein>
<dbReference type="Proteomes" id="UP000298049">
    <property type="component" value="Chromosome"/>
</dbReference>
<accession>A0A4P7XGR2</accession>
<dbReference type="EMBL" id="CP031093">
    <property type="protein sequence ID" value="QCF26176.1"/>
    <property type="molecule type" value="Genomic_DNA"/>
</dbReference>
<sequence length="166" mass="18955">MHNVILRDGTVAEDKWKLVEQTDDDSAVKPDGGSVIVPLSWWLDNRSSVSGDKNIGIWFDSSDEPEMLGEECQSVPIIAVNFPKFTDGRGYSIARLLRERYHFPNELRAIGDVLLDQLFYMKRCGFDTFKLRADKDVAKAQANLSVFGDSYQAAFDQQDPLFRRRF</sequence>
<evidence type="ECO:0000313" key="1">
    <source>
        <dbReference type="EMBL" id="QCF26176.1"/>
    </source>
</evidence>
<organism evidence="1 2">
    <name type="scientific">Hydrocarboniclastica marina</name>
    <dbReference type="NCBI Taxonomy" id="2259620"/>
    <lineage>
        <taxon>Bacteria</taxon>
        <taxon>Pseudomonadati</taxon>
        <taxon>Pseudomonadota</taxon>
        <taxon>Gammaproteobacteria</taxon>
        <taxon>Alteromonadales</taxon>
        <taxon>Alteromonadaceae</taxon>
        <taxon>Hydrocarboniclastica</taxon>
    </lineage>
</organism>
<dbReference type="KEGG" id="hmi:soil367_09680"/>
<dbReference type="RefSeq" id="WP_136548897.1">
    <property type="nucleotide sequence ID" value="NZ_CP031093.1"/>
</dbReference>
<gene>
    <name evidence="1" type="ORF">soil367_09680</name>
</gene>
<proteinExistence type="predicted"/>
<evidence type="ECO:0000313" key="2">
    <source>
        <dbReference type="Proteomes" id="UP000298049"/>
    </source>
</evidence>
<dbReference type="AlphaFoldDB" id="A0A4P7XGR2"/>
<name>A0A4P7XGR2_9ALTE</name>